<proteinExistence type="predicted"/>
<sequence length="285" mass="31328">MEYLAKKHGLWLEGAYSRLRLITPAPIVLPFGLNGYVNGNIYVFCEDYFDSATRVRRGRLYQSSGRNGDHFENVSLFPYPTPSNGCPIDEIYETANLNIKAGQEVILGDNLAQTYWTVVLAERRGRDAYYITLKSKTFLAVLPELLPNEIPEKNISDIINALNAVVETATMQAPQSVIDACRNAASHMISAKFPESNPNGKADLGPLVKWLIDQSKLKKCTDAADSLLYLLEASTSHLVNQLHSRGKANAAAAHGTRPVSQRDADLAVSAIAFLLQDFGWAANEG</sequence>
<name>E6QC27_9ZZZZ</name>
<organism evidence="1">
    <name type="scientific">mine drainage metagenome</name>
    <dbReference type="NCBI Taxonomy" id="410659"/>
    <lineage>
        <taxon>unclassified sequences</taxon>
        <taxon>metagenomes</taxon>
        <taxon>ecological metagenomes</taxon>
    </lineage>
</organism>
<comment type="caution">
    <text evidence="1">The sequence shown here is derived from an EMBL/GenBank/DDBJ whole genome shotgun (WGS) entry which is preliminary data.</text>
</comment>
<protein>
    <submittedName>
        <fullName evidence="1">Uncharacterized protein</fullName>
    </submittedName>
</protein>
<reference evidence="1" key="1">
    <citation type="submission" date="2009-10" db="EMBL/GenBank/DDBJ databases">
        <title>Diversity of trophic interactions inside an arsenic-rich microbial ecosystem.</title>
        <authorList>
            <person name="Bertin P.N."/>
            <person name="Heinrich-Salmeron A."/>
            <person name="Pelletier E."/>
            <person name="Goulhen-Chollet F."/>
            <person name="Arsene-Ploetze F."/>
            <person name="Gallien S."/>
            <person name="Calteau A."/>
            <person name="Vallenet D."/>
            <person name="Casiot C."/>
            <person name="Chane-Woon-Ming B."/>
            <person name="Giloteaux L."/>
            <person name="Barakat M."/>
            <person name="Bonnefoy V."/>
            <person name="Bruneel O."/>
            <person name="Chandler M."/>
            <person name="Cleiss J."/>
            <person name="Duran R."/>
            <person name="Elbaz-Poulichet F."/>
            <person name="Fonknechten N."/>
            <person name="Lauga B."/>
            <person name="Mornico D."/>
            <person name="Ortet P."/>
            <person name="Schaeffer C."/>
            <person name="Siguier P."/>
            <person name="Alexander Thil Smith A."/>
            <person name="Van Dorsselaer A."/>
            <person name="Weissenbach J."/>
            <person name="Medigue C."/>
            <person name="Le Paslier D."/>
        </authorList>
    </citation>
    <scope>NUCLEOTIDE SEQUENCE</scope>
</reference>
<dbReference type="AlphaFoldDB" id="E6QC27"/>
<accession>E6QC27</accession>
<evidence type="ECO:0000313" key="1">
    <source>
        <dbReference type="EMBL" id="CBI04753.1"/>
    </source>
</evidence>
<dbReference type="EMBL" id="CABP01000082">
    <property type="protein sequence ID" value="CBI04753.1"/>
    <property type="molecule type" value="Genomic_DNA"/>
</dbReference>
<gene>
    <name evidence="1" type="ORF">CARN5_1796</name>
</gene>